<comment type="caution">
    <text evidence="2">The sequence shown here is derived from an EMBL/GenBank/DDBJ whole genome shotgun (WGS) entry which is preliminary data.</text>
</comment>
<feature type="compositionally biased region" description="Basic and acidic residues" evidence="1">
    <location>
        <begin position="170"/>
        <end position="188"/>
    </location>
</feature>
<evidence type="ECO:0000313" key="3">
    <source>
        <dbReference type="Proteomes" id="UP000265515"/>
    </source>
</evidence>
<dbReference type="Proteomes" id="UP000265515">
    <property type="component" value="Unassembled WGS sequence"/>
</dbReference>
<sequence>MSKGNKTIYPDNVANTSARGELHMPRSPSVAGESAAGGDGGDGNDNDGGSGREFGFSAGSTGGNCKRKNMRQQTFEAIAEVMDKHGALMADTVEGASKRQCSILERQYDILEPVTVVAKAGRGDKTPVQAVRSPRVDPSNTVAGSLGRVLLNQVPNVSSGAVHDAANTGWERREEGTREDAGRKEQTTDRTPAAAAATDEPLAKWNKRSRQEDDLDTKSKLWTDEKSFWGAGPGCLIADTVHSCADYYYAIDDREW</sequence>
<proteinExistence type="predicted"/>
<gene>
    <name evidence="2" type="ORF">CBR_g36908</name>
</gene>
<dbReference type="AlphaFoldDB" id="A0A388JZA7"/>
<evidence type="ECO:0000256" key="1">
    <source>
        <dbReference type="SAM" id="MobiDB-lite"/>
    </source>
</evidence>
<evidence type="ECO:0000313" key="2">
    <source>
        <dbReference type="EMBL" id="GBG63139.1"/>
    </source>
</evidence>
<dbReference type="Gramene" id="GBG63139">
    <property type="protein sequence ID" value="GBG63139"/>
    <property type="gene ID" value="CBR_g36908"/>
</dbReference>
<feature type="region of interest" description="Disordered" evidence="1">
    <location>
        <begin position="1"/>
        <end position="67"/>
    </location>
</feature>
<reference evidence="2 3" key="1">
    <citation type="journal article" date="2018" name="Cell">
        <title>The Chara Genome: Secondary Complexity and Implications for Plant Terrestrialization.</title>
        <authorList>
            <person name="Nishiyama T."/>
            <person name="Sakayama H."/>
            <person name="Vries J.D."/>
            <person name="Buschmann H."/>
            <person name="Saint-Marcoux D."/>
            <person name="Ullrich K.K."/>
            <person name="Haas F.B."/>
            <person name="Vanderstraeten L."/>
            <person name="Becker D."/>
            <person name="Lang D."/>
            <person name="Vosolsobe S."/>
            <person name="Rombauts S."/>
            <person name="Wilhelmsson P.K.I."/>
            <person name="Janitza P."/>
            <person name="Kern R."/>
            <person name="Heyl A."/>
            <person name="Rumpler F."/>
            <person name="Villalobos L.I.A.C."/>
            <person name="Clay J.M."/>
            <person name="Skokan R."/>
            <person name="Toyoda A."/>
            <person name="Suzuki Y."/>
            <person name="Kagoshima H."/>
            <person name="Schijlen E."/>
            <person name="Tajeshwar N."/>
            <person name="Catarino B."/>
            <person name="Hetherington A.J."/>
            <person name="Saltykova A."/>
            <person name="Bonnot C."/>
            <person name="Breuninger H."/>
            <person name="Symeonidi A."/>
            <person name="Radhakrishnan G.V."/>
            <person name="Van Nieuwerburgh F."/>
            <person name="Deforce D."/>
            <person name="Chang C."/>
            <person name="Karol K.G."/>
            <person name="Hedrich R."/>
            <person name="Ulvskov P."/>
            <person name="Glockner G."/>
            <person name="Delwiche C.F."/>
            <person name="Petrasek J."/>
            <person name="Van de Peer Y."/>
            <person name="Friml J."/>
            <person name="Beilby M."/>
            <person name="Dolan L."/>
            <person name="Kohara Y."/>
            <person name="Sugano S."/>
            <person name="Fujiyama A."/>
            <person name="Delaux P.-M."/>
            <person name="Quint M."/>
            <person name="TheiBen G."/>
            <person name="Hagemann M."/>
            <person name="Harholt J."/>
            <person name="Dunand C."/>
            <person name="Zachgo S."/>
            <person name="Langdale J."/>
            <person name="Maumus F."/>
            <person name="Straeten D.V.D."/>
            <person name="Gould S.B."/>
            <person name="Rensing S.A."/>
        </authorList>
    </citation>
    <scope>NUCLEOTIDE SEQUENCE [LARGE SCALE GENOMIC DNA]</scope>
    <source>
        <strain evidence="2 3">S276</strain>
    </source>
</reference>
<keyword evidence="3" id="KW-1185">Reference proteome</keyword>
<feature type="region of interest" description="Disordered" evidence="1">
    <location>
        <begin position="160"/>
        <end position="217"/>
    </location>
</feature>
<feature type="compositionally biased region" description="Gly residues" evidence="1">
    <location>
        <begin position="35"/>
        <end position="52"/>
    </location>
</feature>
<accession>A0A388JZA7</accession>
<name>A0A388JZA7_CHABU</name>
<dbReference type="EMBL" id="BFEA01000036">
    <property type="protein sequence ID" value="GBG63139.1"/>
    <property type="molecule type" value="Genomic_DNA"/>
</dbReference>
<organism evidence="2 3">
    <name type="scientific">Chara braunii</name>
    <name type="common">Braun's stonewort</name>
    <dbReference type="NCBI Taxonomy" id="69332"/>
    <lineage>
        <taxon>Eukaryota</taxon>
        <taxon>Viridiplantae</taxon>
        <taxon>Streptophyta</taxon>
        <taxon>Charophyceae</taxon>
        <taxon>Charales</taxon>
        <taxon>Characeae</taxon>
        <taxon>Chara</taxon>
    </lineage>
</organism>
<protein>
    <submittedName>
        <fullName evidence="2">Uncharacterized protein</fullName>
    </submittedName>
</protein>